<evidence type="ECO:0000256" key="1">
    <source>
        <dbReference type="SAM" id="Phobius"/>
    </source>
</evidence>
<sequence length="94" mass="10115">MRVLPLPGGPPAPDSGAMDIFVTVIALVVLFALVLAAPVTWWLRDRAGDRQIARAGAARARGAVSAATRARWAELHRATWSRDAWALTRGDGRD</sequence>
<reference evidence="3" key="1">
    <citation type="journal article" date="2019" name="Int. J. Syst. Evol. Microbiol.">
        <title>The Global Catalogue of Microorganisms (GCM) 10K type strain sequencing project: providing services to taxonomists for standard genome sequencing and annotation.</title>
        <authorList>
            <consortium name="The Broad Institute Genomics Platform"/>
            <consortium name="The Broad Institute Genome Sequencing Center for Infectious Disease"/>
            <person name="Wu L."/>
            <person name="Ma J."/>
        </authorList>
    </citation>
    <scope>NUCLEOTIDE SEQUENCE [LARGE SCALE GENOMIC DNA]</scope>
    <source>
        <strain evidence="3">JCM 30846</strain>
    </source>
</reference>
<accession>A0ABP7FJK8</accession>
<comment type="caution">
    <text evidence="2">The sequence shown here is derived from an EMBL/GenBank/DDBJ whole genome shotgun (WGS) entry which is preliminary data.</text>
</comment>
<keyword evidence="1" id="KW-0812">Transmembrane</keyword>
<proteinExistence type="predicted"/>
<gene>
    <name evidence="2" type="ORF">GCM10023082_43140</name>
</gene>
<keyword evidence="3" id="KW-1185">Reference proteome</keyword>
<organism evidence="2 3">
    <name type="scientific">Streptomyces tremellae</name>
    <dbReference type="NCBI Taxonomy" id="1124239"/>
    <lineage>
        <taxon>Bacteria</taxon>
        <taxon>Bacillati</taxon>
        <taxon>Actinomycetota</taxon>
        <taxon>Actinomycetes</taxon>
        <taxon>Kitasatosporales</taxon>
        <taxon>Streptomycetaceae</taxon>
        <taxon>Streptomyces</taxon>
    </lineage>
</organism>
<feature type="transmembrane region" description="Helical" evidence="1">
    <location>
        <begin position="20"/>
        <end position="43"/>
    </location>
</feature>
<dbReference type="EMBL" id="BAABEP010000033">
    <property type="protein sequence ID" value="GAA3741568.1"/>
    <property type="molecule type" value="Genomic_DNA"/>
</dbReference>
<keyword evidence="1" id="KW-0472">Membrane</keyword>
<name>A0ABP7FJK8_9ACTN</name>
<protein>
    <submittedName>
        <fullName evidence="2">Uncharacterized protein</fullName>
    </submittedName>
</protein>
<evidence type="ECO:0000313" key="3">
    <source>
        <dbReference type="Proteomes" id="UP001499884"/>
    </source>
</evidence>
<keyword evidence="1" id="KW-1133">Transmembrane helix</keyword>
<evidence type="ECO:0000313" key="2">
    <source>
        <dbReference type="EMBL" id="GAA3741568.1"/>
    </source>
</evidence>
<dbReference type="Proteomes" id="UP001499884">
    <property type="component" value="Unassembled WGS sequence"/>
</dbReference>